<organism evidence="20 21">
    <name type="scientific">Rotaria sordida</name>
    <dbReference type="NCBI Taxonomy" id="392033"/>
    <lineage>
        <taxon>Eukaryota</taxon>
        <taxon>Metazoa</taxon>
        <taxon>Spiralia</taxon>
        <taxon>Gnathifera</taxon>
        <taxon>Rotifera</taxon>
        <taxon>Eurotatoria</taxon>
        <taxon>Bdelloidea</taxon>
        <taxon>Philodinida</taxon>
        <taxon>Philodinidae</taxon>
        <taxon>Rotaria</taxon>
    </lineage>
</organism>
<keyword evidence="13" id="KW-0496">Mitochondrion</keyword>
<dbReference type="SUPFAM" id="SSF63411">
    <property type="entry name" value="LuxS/MPP-like metallohydrolase"/>
    <property type="match status" value="2"/>
</dbReference>
<evidence type="ECO:0000313" key="21">
    <source>
        <dbReference type="Proteomes" id="UP000663823"/>
    </source>
</evidence>
<comment type="subcellular location">
    <subcellularLocation>
        <location evidence="3">Mitochondrion</location>
    </subcellularLocation>
</comment>
<dbReference type="FunFam" id="3.30.830.10:FF:000001">
    <property type="entry name" value="Mitochondrial-processing peptidase subunit beta, mitochondrial"/>
    <property type="match status" value="1"/>
</dbReference>
<keyword evidence="10" id="KW-0862">Zinc</keyword>
<comment type="catalytic activity">
    <reaction evidence="1">
        <text>Release of N-terminal transit peptides from precursor proteins imported into the mitochondrion, typically with Arg in position P2.</text>
        <dbReference type="EC" id="3.4.24.64"/>
    </reaction>
</comment>
<feature type="domain" description="Peptidase M16 N-terminal" evidence="18">
    <location>
        <begin position="54"/>
        <end position="199"/>
    </location>
</feature>
<evidence type="ECO:0000256" key="2">
    <source>
        <dbReference type="ARBA" id="ARBA00001947"/>
    </source>
</evidence>
<dbReference type="Gene3D" id="3.30.830.10">
    <property type="entry name" value="Metalloenzyme, LuxS/M16 peptidase-like"/>
    <property type="match status" value="2"/>
</dbReference>
<dbReference type="CDD" id="cd22284">
    <property type="entry name" value="HD_CCDC61_N"/>
    <property type="match status" value="1"/>
</dbReference>
<dbReference type="GO" id="GO:0006627">
    <property type="term" value="P:protein processing involved in protein targeting to mitochondrion"/>
    <property type="evidence" value="ECO:0007669"/>
    <property type="project" value="TreeGrafter"/>
</dbReference>
<gene>
    <name evidence="20" type="ORF">OTI717_LOCUS14022</name>
</gene>
<keyword evidence="8" id="KW-0479">Metal-binding</keyword>
<dbReference type="InterPro" id="IPR050361">
    <property type="entry name" value="MPP/UQCRC_Complex"/>
</dbReference>
<evidence type="ECO:0000256" key="10">
    <source>
        <dbReference type="ARBA" id="ARBA00022833"/>
    </source>
</evidence>
<evidence type="ECO:0000256" key="1">
    <source>
        <dbReference type="ARBA" id="ARBA00001098"/>
    </source>
</evidence>
<evidence type="ECO:0000256" key="11">
    <source>
        <dbReference type="ARBA" id="ARBA00022946"/>
    </source>
</evidence>
<evidence type="ECO:0000256" key="4">
    <source>
        <dbReference type="ARBA" id="ARBA00007261"/>
    </source>
</evidence>
<dbReference type="GO" id="GO:0046872">
    <property type="term" value="F:metal ion binding"/>
    <property type="evidence" value="ECO:0007669"/>
    <property type="project" value="UniProtKB-KW"/>
</dbReference>
<feature type="compositionally biased region" description="Basic and acidic residues" evidence="17">
    <location>
        <begin position="870"/>
        <end position="886"/>
    </location>
</feature>
<name>A0A818WED4_9BILA</name>
<evidence type="ECO:0000256" key="3">
    <source>
        <dbReference type="ARBA" id="ARBA00004173"/>
    </source>
</evidence>
<evidence type="ECO:0000256" key="9">
    <source>
        <dbReference type="ARBA" id="ARBA00022801"/>
    </source>
</evidence>
<comment type="caution">
    <text evidence="20">The sequence shown here is derived from an EMBL/GenBank/DDBJ whole genome shotgun (WGS) entry which is preliminary data.</text>
</comment>
<keyword evidence="7" id="KW-0645">Protease</keyword>
<dbReference type="InterPro" id="IPR007863">
    <property type="entry name" value="Peptidase_M16_C"/>
</dbReference>
<dbReference type="EMBL" id="CAJOAX010001535">
    <property type="protein sequence ID" value="CAF3724241.1"/>
    <property type="molecule type" value="Genomic_DNA"/>
</dbReference>
<feature type="compositionally biased region" description="Low complexity" evidence="17">
    <location>
        <begin position="839"/>
        <end position="849"/>
    </location>
</feature>
<evidence type="ECO:0000256" key="17">
    <source>
        <dbReference type="SAM" id="MobiDB-lite"/>
    </source>
</evidence>
<dbReference type="Proteomes" id="UP000663823">
    <property type="component" value="Unassembled WGS sequence"/>
</dbReference>
<dbReference type="InterPro" id="IPR001431">
    <property type="entry name" value="Pept_M16_Zn_BS"/>
</dbReference>
<sequence>MLLRSLLHGAGRYTARSSFRNATTALQTTPTITFDQTLLNVPETRVTAIKNGLRVASEDYGIPTCTVGVWIDAGSRFETAQNNGTAHFLEHMAFKSTNKRTQQDLEVQIENLGAHLNAYTSREQTAYYAKCFSKDLPQIVEILSDIIQNSQFNDEEIERERHTILREMEEIENNHHEVIFDHLHATAYQGTPLARSVLGSTDNIKSINKSDLLKYLGTHYKAPRMVLAAAGGVNHDQLVRLSEEHFGKLKAGYQGEVPDLLPCRFSGSEIRIRDDEMSLAHIAVAAESPGWAHADTIPLMVASTIVGNWDRTMAGRNNVAARLGQQSSEYNLCHSYQSFNTCYTDTGLWGTYIVTDRMRIDDAMSALLDEWCRISTACTDIEVERAKKLLKTNILSTLDGSTPICEEIGRQLLSYGRRIPLHELDARIDTVDSKTVMTVMKQYVYNHSPAIAALDMKDSLDLSGISPGLSESSSLKNVCTNEMLIRNQPYIISMSIHNSKQPQMDLEVEAKESADQWKASFDVTGKYTSRVLLSNSSTSTFFCYPLLAIETMTAKTGNFKSFSVFVNMLENAINQESTSVNIDLFTYDDLETLRKKRQGQCGSVNNHPTNIQLANKRYLILTYNAEYDRIYYPLSLPFCGKPDPVVLMQQIRQLTTENRLLKSRLESDVERSDIIRLQRECTRLKKENNEYRQQLSSNRSNNSKDQQQQIELLRQMIRTSEDALVKERAKTIKNDDYKTLNDQVESLKTSERQLKSKVRCLTNEIALLKRNSLHHPTTVRSSSRERVIHLNGYSPRSFQQRPPSSSRPSSGEQRRHRSDHLLPTVSSRNRSKSNDSRRSGSGNRLRSSSITKRSPSPGDSRGRFNPTAYIRERNLKLRQTEIQKSREARRRRSAGRHGSDSDMSDFSARGGSKPGSIASLKLNNSDDGLRTSGSRRSSSRKRTRDFNQYKSKDSTDSDNEGISSPPIIRKAASNNVTNLVTHKSHHHSSSDHDQQNINSIKPESTNPDDMIDIDERLKSLEKFMKENLPS</sequence>
<evidence type="ECO:0000259" key="18">
    <source>
        <dbReference type="Pfam" id="PF00675"/>
    </source>
</evidence>
<evidence type="ECO:0000256" key="12">
    <source>
        <dbReference type="ARBA" id="ARBA00023049"/>
    </source>
</evidence>
<proteinExistence type="inferred from homology"/>
<evidence type="ECO:0000256" key="16">
    <source>
        <dbReference type="SAM" id="Coils"/>
    </source>
</evidence>
<dbReference type="PANTHER" id="PTHR11851:SF149">
    <property type="entry name" value="GH01077P"/>
    <property type="match status" value="1"/>
</dbReference>
<evidence type="ECO:0000256" key="15">
    <source>
        <dbReference type="RuleBase" id="RU004447"/>
    </source>
</evidence>
<feature type="compositionally biased region" description="Low complexity" evidence="17">
    <location>
        <begin position="794"/>
        <end position="811"/>
    </location>
</feature>
<dbReference type="Pfam" id="PF00675">
    <property type="entry name" value="Peptidase_M16"/>
    <property type="match status" value="1"/>
</dbReference>
<keyword evidence="16" id="KW-0175">Coiled coil</keyword>
<dbReference type="GO" id="GO:0004222">
    <property type="term" value="F:metalloendopeptidase activity"/>
    <property type="evidence" value="ECO:0007669"/>
    <property type="project" value="UniProtKB-EC"/>
</dbReference>
<dbReference type="AlphaFoldDB" id="A0A818WED4"/>
<dbReference type="GO" id="GO:0005759">
    <property type="term" value="C:mitochondrial matrix"/>
    <property type="evidence" value="ECO:0007669"/>
    <property type="project" value="UniProtKB-ARBA"/>
</dbReference>
<evidence type="ECO:0000259" key="19">
    <source>
        <dbReference type="Pfam" id="PF05193"/>
    </source>
</evidence>
<comment type="similarity">
    <text evidence="4 15">Belongs to the peptidase M16 family.</text>
</comment>
<keyword evidence="12" id="KW-0482">Metalloprotease</keyword>
<feature type="domain" description="Peptidase M16 C-terminal" evidence="19">
    <location>
        <begin position="206"/>
        <end position="390"/>
    </location>
</feature>
<keyword evidence="9" id="KW-0378">Hydrolase</keyword>
<dbReference type="InterPro" id="IPR011249">
    <property type="entry name" value="Metalloenz_LuxS/M16"/>
</dbReference>
<evidence type="ECO:0000256" key="7">
    <source>
        <dbReference type="ARBA" id="ARBA00022670"/>
    </source>
</evidence>
<evidence type="ECO:0000256" key="8">
    <source>
        <dbReference type="ARBA" id="ARBA00022723"/>
    </source>
</evidence>
<evidence type="ECO:0000256" key="5">
    <source>
        <dbReference type="ARBA" id="ARBA00012299"/>
    </source>
</evidence>
<dbReference type="FunFam" id="3.30.830.10:FF:000002">
    <property type="entry name" value="Mitochondrial-processing peptidase subunit beta"/>
    <property type="match status" value="1"/>
</dbReference>
<feature type="compositionally biased region" description="Basic and acidic residues" evidence="17">
    <location>
        <begin position="944"/>
        <end position="955"/>
    </location>
</feature>
<comment type="cofactor">
    <cofactor evidence="2">
        <name>Zn(2+)</name>
        <dbReference type="ChEBI" id="CHEBI:29105"/>
    </cofactor>
</comment>
<dbReference type="Pfam" id="PF05193">
    <property type="entry name" value="Peptidase_M16_C"/>
    <property type="match status" value="1"/>
</dbReference>
<feature type="region of interest" description="Disordered" evidence="17">
    <location>
        <begin position="981"/>
        <end position="1012"/>
    </location>
</feature>
<dbReference type="PROSITE" id="PS00143">
    <property type="entry name" value="INSULINASE"/>
    <property type="match status" value="1"/>
</dbReference>
<dbReference type="InterPro" id="IPR049733">
    <property type="entry name" value="CCDC61_N"/>
</dbReference>
<dbReference type="EC" id="3.4.24.64" evidence="5"/>
<protein>
    <recommendedName>
        <fullName evidence="6">Mitochondrial-processing peptidase subunit beta</fullName>
        <ecNumber evidence="5">3.4.24.64</ecNumber>
    </recommendedName>
    <alternativeName>
        <fullName evidence="14">Beta-MPP</fullName>
    </alternativeName>
</protein>
<dbReference type="InterPro" id="IPR011765">
    <property type="entry name" value="Pept_M16_N"/>
</dbReference>
<reference evidence="20" key="1">
    <citation type="submission" date="2021-02" db="EMBL/GenBank/DDBJ databases">
        <authorList>
            <person name="Nowell W R."/>
        </authorList>
    </citation>
    <scope>NUCLEOTIDE SEQUENCE</scope>
</reference>
<feature type="coiled-coil region" evidence="16">
    <location>
        <begin position="737"/>
        <end position="771"/>
    </location>
</feature>
<evidence type="ECO:0000256" key="6">
    <source>
        <dbReference type="ARBA" id="ARBA00020510"/>
    </source>
</evidence>
<feature type="compositionally biased region" description="Polar residues" evidence="17">
    <location>
        <begin position="995"/>
        <end position="1007"/>
    </location>
</feature>
<evidence type="ECO:0000313" key="20">
    <source>
        <dbReference type="EMBL" id="CAF3724241.1"/>
    </source>
</evidence>
<evidence type="ECO:0000256" key="14">
    <source>
        <dbReference type="ARBA" id="ARBA00031018"/>
    </source>
</evidence>
<accession>A0A818WED4</accession>
<dbReference type="PANTHER" id="PTHR11851">
    <property type="entry name" value="METALLOPROTEASE"/>
    <property type="match status" value="1"/>
</dbReference>
<feature type="region of interest" description="Disordered" evidence="17">
    <location>
        <begin position="792"/>
        <end position="966"/>
    </location>
</feature>
<evidence type="ECO:0000256" key="13">
    <source>
        <dbReference type="ARBA" id="ARBA00023128"/>
    </source>
</evidence>
<keyword evidence="11" id="KW-0809">Transit peptide</keyword>
<feature type="coiled-coil region" evidence="16">
    <location>
        <begin position="674"/>
        <end position="701"/>
    </location>
</feature>